<keyword evidence="1" id="KW-0732">Signal</keyword>
<proteinExistence type="predicted"/>
<dbReference type="Proteomes" id="UP000253782">
    <property type="component" value="Unassembled WGS sequence"/>
</dbReference>
<dbReference type="EMBL" id="QQAH01000015">
    <property type="protein sequence ID" value="RDD80730.1"/>
    <property type="molecule type" value="Genomic_DNA"/>
</dbReference>
<keyword evidence="3" id="KW-1185">Reference proteome</keyword>
<reference evidence="2 3" key="1">
    <citation type="submission" date="2018-07" db="EMBL/GenBank/DDBJ databases">
        <title>Dyella tabacisoli L4-6T, whole genome shotgun sequence.</title>
        <authorList>
            <person name="Zhou X.-K."/>
            <person name="Li W.-J."/>
            <person name="Duan Y.-Q."/>
        </authorList>
    </citation>
    <scope>NUCLEOTIDE SEQUENCE [LARGE SCALE GENOMIC DNA]</scope>
    <source>
        <strain evidence="2 3">L4-6</strain>
    </source>
</reference>
<evidence type="ECO:0000313" key="3">
    <source>
        <dbReference type="Proteomes" id="UP000253782"/>
    </source>
</evidence>
<comment type="caution">
    <text evidence="2">The sequence shown here is derived from an EMBL/GenBank/DDBJ whole genome shotgun (WGS) entry which is preliminary data.</text>
</comment>
<sequence>MRSRFGGLVAAVMLFVAFVAPAVAQDSPLYNHKAPAAYPAWFVPASELGVTKWLDSQEEPGFNTTRLVNFNYIAQTKLTPDALIKLVESYAHAHGYQVIDVDHESQKIILSEVDLEKDPINGSKLMMKLNHNYLVSLQAGEDFFTLTLAENAK</sequence>
<dbReference type="OrthoDB" id="9949300at2"/>
<protein>
    <recommendedName>
        <fullName evidence="4">Toxin co-regulated pilus biosynthesis protein Q C-terminal domain-containing protein</fullName>
    </recommendedName>
</protein>
<accession>A0A369UMB1</accession>
<dbReference type="RefSeq" id="WP_114846512.1">
    <property type="nucleotide sequence ID" value="NZ_JBHSPE010000002.1"/>
</dbReference>
<feature type="chain" id="PRO_5016843247" description="Toxin co-regulated pilus biosynthesis protein Q C-terminal domain-containing protein" evidence="1">
    <location>
        <begin position="25"/>
        <end position="153"/>
    </location>
</feature>
<evidence type="ECO:0008006" key="4">
    <source>
        <dbReference type="Google" id="ProtNLM"/>
    </source>
</evidence>
<evidence type="ECO:0000313" key="2">
    <source>
        <dbReference type="EMBL" id="RDD80730.1"/>
    </source>
</evidence>
<feature type="signal peptide" evidence="1">
    <location>
        <begin position="1"/>
        <end position="24"/>
    </location>
</feature>
<evidence type="ECO:0000256" key="1">
    <source>
        <dbReference type="SAM" id="SignalP"/>
    </source>
</evidence>
<organism evidence="2 3">
    <name type="scientific">Dyella tabacisoli</name>
    <dbReference type="NCBI Taxonomy" id="2282381"/>
    <lineage>
        <taxon>Bacteria</taxon>
        <taxon>Pseudomonadati</taxon>
        <taxon>Pseudomonadota</taxon>
        <taxon>Gammaproteobacteria</taxon>
        <taxon>Lysobacterales</taxon>
        <taxon>Rhodanobacteraceae</taxon>
        <taxon>Dyella</taxon>
    </lineage>
</organism>
<name>A0A369UMB1_9GAMM</name>
<dbReference type="AlphaFoldDB" id="A0A369UMB1"/>
<gene>
    <name evidence="2" type="ORF">DVJ77_15985</name>
</gene>